<dbReference type="Gene3D" id="3.20.20.70">
    <property type="entry name" value="Aldolase class I"/>
    <property type="match status" value="1"/>
</dbReference>
<dbReference type="UniPathway" id="UPA00035">
    <property type="reaction ID" value="UER00042"/>
</dbReference>
<gene>
    <name evidence="10" type="primary">trpF</name>
    <name evidence="12" type="ORF">EY643_11275</name>
</gene>
<evidence type="ECO:0000256" key="7">
    <source>
        <dbReference type="ARBA" id="ARBA00022822"/>
    </source>
</evidence>
<protein>
    <recommendedName>
        <fullName evidence="5 10">N-(5'-phosphoribosyl)anthranilate isomerase</fullName>
        <shortName evidence="10">PRAI</shortName>
        <ecNumber evidence="4 10">5.3.1.24</ecNumber>
    </recommendedName>
</protein>
<feature type="domain" description="N-(5'phosphoribosyl) anthranilate isomerase (PRAI)" evidence="11">
    <location>
        <begin position="6"/>
        <end position="201"/>
    </location>
</feature>
<keyword evidence="9 10" id="KW-0413">Isomerase</keyword>
<dbReference type="InterPro" id="IPR001240">
    <property type="entry name" value="PRAI_dom"/>
</dbReference>
<dbReference type="HAMAP" id="MF_00135">
    <property type="entry name" value="PRAI"/>
    <property type="match status" value="1"/>
</dbReference>
<dbReference type="Pfam" id="PF00697">
    <property type="entry name" value="PRAI"/>
    <property type="match status" value="1"/>
</dbReference>
<evidence type="ECO:0000256" key="10">
    <source>
        <dbReference type="HAMAP-Rule" id="MF_00135"/>
    </source>
</evidence>
<evidence type="ECO:0000256" key="8">
    <source>
        <dbReference type="ARBA" id="ARBA00023141"/>
    </source>
</evidence>
<dbReference type="PANTHER" id="PTHR42894">
    <property type="entry name" value="N-(5'-PHOSPHORIBOSYL)ANTHRANILATE ISOMERASE"/>
    <property type="match status" value="1"/>
</dbReference>
<evidence type="ECO:0000313" key="13">
    <source>
        <dbReference type="Proteomes" id="UP000326287"/>
    </source>
</evidence>
<comment type="catalytic activity">
    <reaction evidence="1 10">
        <text>N-(5-phospho-beta-D-ribosyl)anthranilate = 1-(2-carboxyphenylamino)-1-deoxy-D-ribulose 5-phosphate</text>
        <dbReference type="Rhea" id="RHEA:21540"/>
        <dbReference type="ChEBI" id="CHEBI:18277"/>
        <dbReference type="ChEBI" id="CHEBI:58613"/>
        <dbReference type="EC" id="5.3.1.24"/>
    </reaction>
</comment>
<dbReference type="CDD" id="cd00405">
    <property type="entry name" value="PRAI"/>
    <property type="match status" value="1"/>
</dbReference>
<evidence type="ECO:0000256" key="5">
    <source>
        <dbReference type="ARBA" id="ARBA00022272"/>
    </source>
</evidence>
<accession>A0A5P9NLR3</accession>
<name>A0A5P9NLR3_9GAMM</name>
<keyword evidence="6 10" id="KW-0028">Amino-acid biosynthesis</keyword>
<evidence type="ECO:0000256" key="6">
    <source>
        <dbReference type="ARBA" id="ARBA00022605"/>
    </source>
</evidence>
<dbReference type="SUPFAM" id="SSF51366">
    <property type="entry name" value="Ribulose-phoshate binding barrel"/>
    <property type="match status" value="1"/>
</dbReference>
<dbReference type="AlphaFoldDB" id="A0A5P9NLR3"/>
<evidence type="ECO:0000259" key="11">
    <source>
        <dbReference type="Pfam" id="PF00697"/>
    </source>
</evidence>
<reference evidence="12 13" key="1">
    <citation type="submission" date="2019-02" db="EMBL/GenBank/DDBJ databases">
        <authorList>
            <person name="Li S.-H."/>
        </authorList>
    </citation>
    <scope>NUCLEOTIDE SEQUENCE [LARGE SCALE GENOMIC DNA]</scope>
    <source>
        <strain evidence="12 13">IMCC14385</strain>
    </source>
</reference>
<evidence type="ECO:0000256" key="4">
    <source>
        <dbReference type="ARBA" id="ARBA00012572"/>
    </source>
</evidence>
<dbReference type="PANTHER" id="PTHR42894:SF1">
    <property type="entry name" value="N-(5'-PHOSPHORIBOSYL)ANTHRANILATE ISOMERASE"/>
    <property type="match status" value="1"/>
</dbReference>
<dbReference type="NCBIfam" id="NF002299">
    <property type="entry name" value="PRK01222.1-6"/>
    <property type="match status" value="1"/>
</dbReference>
<dbReference type="GO" id="GO:0000162">
    <property type="term" value="P:L-tryptophan biosynthetic process"/>
    <property type="evidence" value="ECO:0007669"/>
    <property type="project" value="UniProtKB-UniRule"/>
</dbReference>
<comment type="pathway">
    <text evidence="2 10">Amino-acid biosynthesis; L-tryptophan biosynthesis; L-tryptophan from chorismate: step 3/5.</text>
</comment>
<dbReference type="InterPro" id="IPR011060">
    <property type="entry name" value="RibuloseP-bd_barrel"/>
</dbReference>
<dbReference type="InterPro" id="IPR044643">
    <property type="entry name" value="TrpF_fam"/>
</dbReference>
<evidence type="ECO:0000256" key="9">
    <source>
        <dbReference type="ARBA" id="ARBA00023235"/>
    </source>
</evidence>
<proteinExistence type="inferred from homology"/>
<dbReference type="InterPro" id="IPR013785">
    <property type="entry name" value="Aldolase_TIM"/>
</dbReference>
<evidence type="ECO:0000256" key="3">
    <source>
        <dbReference type="ARBA" id="ARBA00007571"/>
    </source>
</evidence>
<organism evidence="12 13">
    <name type="scientific">Halioglobus maricola</name>
    <dbReference type="NCBI Taxonomy" id="2601894"/>
    <lineage>
        <taxon>Bacteria</taxon>
        <taxon>Pseudomonadati</taxon>
        <taxon>Pseudomonadota</taxon>
        <taxon>Gammaproteobacteria</taxon>
        <taxon>Cellvibrionales</taxon>
        <taxon>Halieaceae</taxon>
        <taxon>Halioglobus</taxon>
    </lineage>
</organism>
<evidence type="ECO:0000313" key="12">
    <source>
        <dbReference type="EMBL" id="QFU76194.1"/>
    </source>
</evidence>
<sequence>MSRTRIKICGITRPEDARVAVACGADALGLVFYAKSPRAVTIEQAQAVAGVVPPFVTLVGLFVDHEADFVAQCAAQLPLGLLQFHGDEPASFCRQFDRPWLKALRVRPDTDIAAYCNAYQGARGVLLDAWKEGVPGGTGESFDWDQVVSGLSLPVVLAGGLRPDNVGAAIAAASPFAVDVSGGVEEQPGIKDPVKIREFIAAVSAADDVK</sequence>
<dbReference type="EC" id="5.3.1.24" evidence="4 10"/>
<comment type="similarity">
    <text evidence="3 10">Belongs to the TrpF family.</text>
</comment>
<dbReference type="OrthoDB" id="9796196at2"/>
<evidence type="ECO:0000256" key="1">
    <source>
        <dbReference type="ARBA" id="ARBA00001164"/>
    </source>
</evidence>
<dbReference type="FunFam" id="3.20.20.70:FF:000075">
    <property type="entry name" value="Tryptophan biosynthesis protein TRP1"/>
    <property type="match status" value="1"/>
</dbReference>
<dbReference type="EMBL" id="CP036422">
    <property type="protein sequence ID" value="QFU76194.1"/>
    <property type="molecule type" value="Genomic_DNA"/>
</dbReference>
<dbReference type="GO" id="GO:0004640">
    <property type="term" value="F:phosphoribosylanthranilate isomerase activity"/>
    <property type="evidence" value="ECO:0007669"/>
    <property type="project" value="UniProtKB-UniRule"/>
</dbReference>
<keyword evidence="8 10" id="KW-0057">Aromatic amino acid biosynthesis</keyword>
<dbReference type="NCBIfam" id="NF002298">
    <property type="entry name" value="PRK01222.1-4"/>
    <property type="match status" value="1"/>
</dbReference>
<evidence type="ECO:0000256" key="2">
    <source>
        <dbReference type="ARBA" id="ARBA00004664"/>
    </source>
</evidence>
<keyword evidence="13" id="KW-1185">Reference proteome</keyword>
<dbReference type="KEGG" id="halc:EY643_11275"/>
<keyword evidence="7 10" id="KW-0822">Tryptophan biosynthesis</keyword>
<dbReference type="Proteomes" id="UP000326287">
    <property type="component" value="Chromosome"/>
</dbReference>